<dbReference type="PANTHER" id="PTHR30511:SF3">
    <property type="entry name" value="LYSINE RACEMASE"/>
    <property type="match status" value="1"/>
</dbReference>
<evidence type="ECO:0000259" key="4">
    <source>
        <dbReference type="Pfam" id="PF01168"/>
    </source>
</evidence>
<dbReference type="GO" id="GO:0030170">
    <property type="term" value="F:pyridoxal phosphate binding"/>
    <property type="evidence" value="ECO:0007669"/>
    <property type="project" value="TreeGrafter"/>
</dbReference>
<dbReference type="PANTHER" id="PTHR30511">
    <property type="entry name" value="ALANINE RACEMASE"/>
    <property type="match status" value="1"/>
</dbReference>
<accession>A0A923NMY5</accession>
<dbReference type="CDD" id="cd06815">
    <property type="entry name" value="PLPDE_III_AR_like_1"/>
    <property type="match status" value="1"/>
</dbReference>
<dbReference type="InterPro" id="IPR000821">
    <property type="entry name" value="Ala_racemase"/>
</dbReference>
<evidence type="ECO:0000256" key="2">
    <source>
        <dbReference type="ARBA" id="ARBA00022898"/>
    </source>
</evidence>
<dbReference type="EMBL" id="JACRYT010000008">
    <property type="protein sequence ID" value="MBC6679939.1"/>
    <property type="molecule type" value="Genomic_DNA"/>
</dbReference>
<evidence type="ECO:0000256" key="1">
    <source>
        <dbReference type="ARBA" id="ARBA00001933"/>
    </source>
</evidence>
<sequence>MYPRLTINLQKLKNNLDAVAEITKKQGGCSLMIVTKALCADPEMIDLVSRHPAVDFMADSRTRNLKTYAGKAKERGKQTVLLRIPMECELKETVAFADISFNSEPETLKLLNEEAGRQEKTHKVVLMIDLGDLREGIFYQNETEIFAAAELVLKLEHLELYGIAVNLTCYGAIIPKHDNLSLLCQWAEKIENKFGIRLQMISGGNSSSIYLIERGELPEKINNLRLGESFLLGNDTAYGTKLPGTTDDALILEAQIVELKEKPSLPVGEVGVDAFGQKPHYEDRGIIKRAIIAIGRQDTDPDSMEPLDKGVDILGASSDHMILDVTKSEIPYKVGDIVSFKLGYGGMLACATSPYVEKGYLGS</sequence>
<organism evidence="5 6">
    <name type="scientific">Zhenpiania hominis</name>
    <dbReference type="NCBI Taxonomy" id="2763644"/>
    <lineage>
        <taxon>Bacteria</taxon>
        <taxon>Bacillati</taxon>
        <taxon>Bacillota</taxon>
        <taxon>Clostridia</taxon>
        <taxon>Peptostreptococcales</taxon>
        <taxon>Anaerovoracaceae</taxon>
        <taxon>Zhenpiania</taxon>
    </lineage>
</organism>
<dbReference type="InterPro" id="IPR001608">
    <property type="entry name" value="Ala_racemase_N"/>
</dbReference>
<dbReference type="Proteomes" id="UP000602647">
    <property type="component" value="Unassembled WGS sequence"/>
</dbReference>
<dbReference type="NCBIfam" id="NF040742">
    <property type="entry name" value="racem_Orr"/>
    <property type="match status" value="1"/>
</dbReference>
<comment type="cofactor">
    <cofactor evidence="1">
        <name>pyridoxal 5'-phosphate</name>
        <dbReference type="ChEBI" id="CHEBI:597326"/>
    </cofactor>
</comment>
<gene>
    <name evidence="5" type="ORF">H9L42_08865</name>
</gene>
<dbReference type="RefSeq" id="WP_187303045.1">
    <property type="nucleotide sequence ID" value="NZ_CBCTQH010000002.1"/>
</dbReference>
<proteinExistence type="predicted"/>
<protein>
    <submittedName>
        <fullName evidence="5">Alanine/ornithine racemase family PLP-dependent enzyme</fullName>
    </submittedName>
</protein>
<keyword evidence="6" id="KW-1185">Reference proteome</keyword>
<evidence type="ECO:0000313" key="5">
    <source>
        <dbReference type="EMBL" id="MBC6679939.1"/>
    </source>
</evidence>
<keyword evidence="3" id="KW-0413">Isomerase</keyword>
<dbReference type="AlphaFoldDB" id="A0A923NMY5"/>
<dbReference type="Gene3D" id="3.20.20.10">
    <property type="entry name" value="Alanine racemase"/>
    <property type="match status" value="1"/>
</dbReference>
<evidence type="ECO:0000256" key="3">
    <source>
        <dbReference type="ARBA" id="ARBA00023235"/>
    </source>
</evidence>
<comment type="caution">
    <text evidence="5">The sequence shown here is derived from an EMBL/GenBank/DDBJ whole genome shotgun (WGS) entry which is preliminary data.</text>
</comment>
<name>A0A923NMY5_9FIRM</name>
<feature type="domain" description="Alanine racemase N-terminal" evidence="4">
    <location>
        <begin position="7"/>
        <end position="227"/>
    </location>
</feature>
<keyword evidence="2" id="KW-0663">Pyridoxal phosphate</keyword>
<dbReference type="SUPFAM" id="SSF51419">
    <property type="entry name" value="PLP-binding barrel"/>
    <property type="match status" value="1"/>
</dbReference>
<dbReference type="GO" id="GO:0005829">
    <property type="term" value="C:cytosol"/>
    <property type="evidence" value="ECO:0007669"/>
    <property type="project" value="TreeGrafter"/>
</dbReference>
<reference evidence="5" key="1">
    <citation type="submission" date="2020-08" db="EMBL/GenBank/DDBJ databases">
        <title>Genome public.</title>
        <authorList>
            <person name="Liu C."/>
            <person name="Sun Q."/>
        </authorList>
    </citation>
    <scope>NUCLEOTIDE SEQUENCE</scope>
    <source>
        <strain evidence="5">BX12</strain>
    </source>
</reference>
<evidence type="ECO:0000313" key="6">
    <source>
        <dbReference type="Proteomes" id="UP000602647"/>
    </source>
</evidence>
<dbReference type="Pfam" id="PF01168">
    <property type="entry name" value="Ala_racemase_N"/>
    <property type="match status" value="1"/>
</dbReference>
<dbReference type="GO" id="GO:0008784">
    <property type="term" value="F:alanine racemase activity"/>
    <property type="evidence" value="ECO:0007669"/>
    <property type="project" value="TreeGrafter"/>
</dbReference>
<dbReference type="InterPro" id="IPR029066">
    <property type="entry name" value="PLP-binding_barrel"/>
</dbReference>